<keyword evidence="2" id="KW-1185">Reference proteome</keyword>
<dbReference type="OrthoDB" id="317641at2157"/>
<dbReference type="GO" id="GO:0004519">
    <property type="term" value="F:endonuclease activity"/>
    <property type="evidence" value="ECO:0007669"/>
    <property type="project" value="UniProtKB-KW"/>
</dbReference>
<dbReference type="RefSeq" id="WP_086636956.1">
    <property type="nucleotide sequence ID" value="NZ_MRZU01000003.1"/>
</dbReference>
<dbReference type="Proteomes" id="UP000195137">
    <property type="component" value="Unassembled WGS sequence"/>
</dbReference>
<evidence type="ECO:0000313" key="2">
    <source>
        <dbReference type="Proteomes" id="UP000195137"/>
    </source>
</evidence>
<name>A0A1Y3GFD1_9EURY</name>
<gene>
    <name evidence="1" type="ORF">AMET1_0555</name>
</gene>
<comment type="caution">
    <text evidence="1">The sequence shown here is derived from an EMBL/GenBank/DDBJ whole genome shotgun (WGS) entry which is preliminary data.</text>
</comment>
<sequence>MMNISDNTLQINAWIGLCHRDSKFPNPLRNLKYSTDNIEPSFYANGKKINPDIILTSKKFNHSIIIDAKSKTLKEDQLEKYRTLKDSPQPLHQRGKVEIINPNHFSVDVGLSSCKQDLINKPQIKDSLTIVRFEEEKGKISKIKTFEGNNFEDEKLKKVFPIDLDEDRKVPTEYYPFGSQPEDEKQLIISVLTSILSITMEKGKDKVEVDTILEDCHPFWERVDESMKKELRSKVSKILNKLSKEKLDETLEKVSGTTKTEWKVVARSLQSFQNKCQHLIDEIKDEIKQTTMEEFEDPNT</sequence>
<keyword evidence="1" id="KW-0540">Nuclease</keyword>
<keyword evidence="1" id="KW-0378">Hydrolase</keyword>
<dbReference type="AlphaFoldDB" id="A0A1Y3GFD1"/>
<accession>A0A1Y3GFD1</accession>
<proteinExistence type="predicted"/>
<keyword evidence="1" id="KW-0255">Endonuclease</keyword>
<dbReference type="EMBL" id="MRZU01000003">
    <property type="protein sequence ID" value="OUJ18904.1"/>
    <property type="molecule type" value="Genomic_DNA"/>
</dbReference>
<protein>
    <submittedName>
        <fullName evidence="1">PD-(DE)xK superfamily endonuclease</fullName>
    </submittedName>
</protein>
<reference evidence="1 2" key="1">
    <citation type="submission" date="2016-12" db="EMBL/GenBank/DDBJ databases">
        <title>Discovery of methanogenic haloarchaea.</title>
        <authorList>
            <person name="Sorokin D.Y."/>
            <person name="Makarova K.S."/>
            <person name="Abbas B."/>
            <person name="Ferrer M."/>
            <person name="Golyshin P.N."/>
        </authorList>
    </citation>
    <scope>NUCLEOTIDE SEQUENCE [LARGE SCALE GENOMIC DNA]</scope>
    <source>
        <strain evidence="1">AMET1</strain>
    </source>
</reference>
<evidence type="ECO:0000313" key="1">
    <source>
        <dbReference type="EMBL" id="OUJ18904.1"/>
    </source>
</evidence>
<organism evidence="1 2">
    <name type="scientific">Methanonatronarchaeum thermophilum</name>
    <dbReference type="NCBI Taxonomy" id="1927129"/>
    <lineage>
        <taxon>Archaea</taxon>
        <taxon>Methanobacteriati</taxon>
        <taxon>Methanobacteriota</taxon>
        <taxon>Methanonatronarchaeia</taxon>
        <taxon>Methanonatronarchaeales</taxon>
        <taxon>Methanonatronarchaeaceae</taxon>
        <taxon>Methanonatronarchaeum</taxon>
    </lineage>
</organism>